<proteinExistence type="predicted"/>
<dbReference type="AlphaFoldDB" id="A0A085W654"/>
<evidence type="ECO:0000313" key="2">
    <source>
        <dbReference type="Proteomes" id="UP000028725"/>
    </source>
</evidence>
<accession>A0A085W654</accession>
<evidence type="ECO:0000313" key="1">
    <source>
        <dbReference type="EMBL" id="KFE63167.1"/>
    </source>
</evidence>
<organism evidence="1 2">
    <name type="scientific">Hyalangium minutum</name>
    <dbReference type="NCBI Taxonomy" id="394096"/>
    <lineage>
        <taxon>Bacteria</taxon>
        <taxon>Pseudomonadati</taxon>
        <taxon>Myxococcota</taxon>
        <taxon>Myxococcia</taxon>
        <taxon>Myxococcales</taxon>
        <taxon>Cystobacterineae</taxon>
        <taxon>Archangiaceae</taxon>
        <taxon>Hyalangium</taxon>
    </lineage>
</organism>
<dbReference type="Proteomes" id="UP000028725">
    <property type="component" value="Unassembled WGS sequence"/>
</dbReference>
<sequence length="40" mass="4437">MGISRRGLGPESMCTSTSVYKDWLLEALQRTALPRSSLPQ</sequence>
<keyword evidence="2" id="KW-1185">Reference proteome</keyword>
<comment type="caution">
    <text evidence="1">The sequence shown here is derived from an EMBL/GenBank/DDBJ whole genome shotgun (WGS) entry which is preliminary data.</text>
</comment>
<name>A0A085W654_9BACT</name>
<gene>
    <name evidence="1" type="ORF">DB31_2760</name>
</gene>
<protein>
    <submittedName>
        <fullName evidence="1">Uncharacterized protein</fullName>
    </submittedName>
</protein>
<reference evidence="1 2" key="1">
    <citation type="submission" date="2014-04" db="EMBL/GenBank/DDBJ databases">
        <title>Genome assembly of Hyalangium minutum DSM 14724.</title>
        <authorList>
            <person name="Sharma G."/>
            <person name="Subramanian S."/>
        </authorList>
    </citation>
    <scope>NUCLEOTIDE SEQUENCE [LARGE SCALE GENOMIC DNA]</scope>
    <source>
        <strain evidence="1 2">DSM 14724</strain>
    </source>
</reference>
<dbReference type="EMBL" id="JMCB01000018">
    <property type="protein sequence ID" value="KFE63167.1"/>
    <property type="molecule type" value="Genomic_DNA"/>
</dbReference>